<reference evidence="1" key="1">
    <citation type="journal article" date="2023" name="IScience">
        <title>Live-bearing cockroach genome reveals convergent evolutionary mechanisms linked to viviparity in insects and beyond.</title>
        <authorList>
            <person name="Fouks B."/>
            <person name="Harrison M.C."/>
            <person name="Mikhailova A.A."/>
            <person name="Marchal E."/>
            <person name="English S."/>
            <person name="Carruthers M."/>
            <person name="Jennings E.C."/>
            <person name="Chiamaka E.L."/>
            <person name="Frigard R.A."/>
            <person name="Pippel M."/>
            <person name="Attardo G.M."/>
            <person name="Benoit J.B."/>
            <person name="Bornberg-Bauer E."/>
            <person name="Tobe S.S."/>
        </authorList>
    </citation>
    <scope>NUCLEOTIDE SEQUENCE</scope>
    <source>
        <strain evidence="1">Stay&amp;Tobe</strain>
    </source>
</reference>
<dbReference type="EMBL" id="JASPKZ010000432">
    <property type="protein sequence ID" value="KAJ9600314.1"/>
    <property type="molecule type" value="Genomic_DNA"/>
</dbReference>
<feature type="non-terminal residue" evidence="1">
    <location>
        <position position="99"/>
    </location>
</feature>
<feature type="non-terminal residue" evidence="1">
    <location>
        <position position="1"/>
    </location>
</feature>
<accession>A0AAD8ESC6</accession>
<reference evidence="1" key="2">
    <citation type="submission" date="2023-05" db="EMBL/GenBank/DDBJ databases">
        <authorList>
            <person name="Fouks B."/>
        </authorList>
    </citation>
    <scope>NUCLEOTIDE SEQUENCE</scope>
    <source>
        <strain evidence="1">Stay&amp;Tobe</strain>
        <tissue evidence="1">Testes</tissue>
    </source>
</reference>
<proteinExistence type="predicted"/>
<evidence type="ECO:0000313" key="1">
    <source>
        <dbReference type="EMBL" id="KAJ9600314.1"/>
    </source>
</evidence>
<keyword evidence="2" id="KW-1185">Reference proteome</keyword>
<gene>
    <name evidence="1" type="ORF">L9F63_009390</name>
</gene>
<evidence type="ECO:0000313" key="2">
    <source>
        <dbReference type="Proteomes" id="UP001233999"/>
    </source>
</evidence>
<protein>
    <submittedName>
        <fullName evidence="1">Uncharacterized protein</fullName>
    </submittedName>
</protein>
<dbReference type="Proteomes" id="UP001233999">
    <property type="component" value="Unassembled WGS sequence"/>
</dbReference>
<comment type="caution">
    <text evidence="1">The sequence shown here is derived from an EMBL/GenBank/DDBJ whole genome shotgun (WGS) entry which is preliminary data.</text>
</comment>
<dbReference type="AlphaFoldDB" id="A0AAD8ESC6"/>
<organism evidence="1 2">
    <name type="scientific">Diploptera punctata</name>
    <name type="common">Pacific beetle cockroach</name>
    <dbReference type="NCBI Taxonomy" id="6984"/>
    <lineage>
        <taxon>Eukaryota</taxon>
        <taxon>Metazoa</taxon>
        <taxon>Ecdysozoa</taxon>
        <taxon>Arthropoda</taxon>
        <taxon>Hexapoda</taxon>
        <taxon>Insecta</taxon>
        <taxon>Pterygota</taxon>
        <taxon>Neoptera</taxon>
        <taxon>Polyneoptera</taxon>
        <taxon>Dictyoptera</taxon>
        <taxon>Blattodea</taxon>
        <taxon>Blaberoidea</taxon>
        <taxon>Blaberidae</taxon>
        <taxon>Diplopterinae</taxon>
        <taxon>Diploptera</taxon>
    </lineage>
</organism>
<name>A0AAD8ESC6_DIPPU</name>
<sequence>YPTDGQAALYNVVFRLRTTRFISHNTYRQFWIGCVDVSGNYSPPVGSSVIFYCSGYDTYMRNIAENRNFLLSRWTVKCDSEYKHNSLRNAKVKCTKMST</sequence>